<reference evidence="5" key="2">
    <citation type="submission" date="2020-09" db="EMBL/GenBank/DDBJ databases">
        <authorList>
            <person name="Luo X."/>
        </authorList>
    </citation>
    <scope>NUCLEOTIDE SEQUENCE</scope>
    <source>
        <strain evidence="5">TRM S81-3</strain>
    </source>
</reference>
<dbReference type="EMBL" id="JACVQF010000200">
    <property type="protein sequence ID" value="MBD0421648.1"/>
    <property type="molecule type" value="Genomic_DNA"/>
</dbReference>
<dbReference type="Pfam" id="PF01047">
    <property type="entry name" value="MarR"/>
    <property type="match status" value="1"/>
</dbReference>
<dbReference type="PANTHER" id="PTHR33164:SF64">
    <property type="entry name" value="TRANSCRIPTIONAL REGULATOR SLYA"/>
    <property type="match status" value="1"/>
</dbReference>
<evidence type="ECO:0000256" key="2">
    <source>
        <dbReference type="ARBA" id="ARBA00023125"/>
    </source>
</evidence>
<dbReference type="RefSeq" id="WP_188182615.1">
    <property type="nucleotide sequence ID" value="NZ_JACVQF010000200.1"/>
</dbReference>
<dbReference type="GO" id="GO:0003700">
    <property type="term" value="F:DNA-binding transcription factor activity"/>
    <property type="evidence" value="ECO:0007669"/>
    <property type="project" value="InterPro"/>
</dbReference>
<dbReference type="InterPro" id="IPR036388">
    <property type="entry name" value="WH-like_DNA-bd_sf"/>
</dbReference>
<dbReference type="InterPro" id="IPR000835">
    <property type="entry name" value="HTH_MarR-typ"/>
</dbReference>
<dbReference type="Proteomes" id="UP000621210">
    <property type="component" value="Unassembled WGS sequence"/>
</dbReference>
<dbReference type="PANTHER" id="PTHR33164">
    <property type="entry name" value="TRANSCRIPTIONAL REGULATOR, MARR FAMILY"/>
    <property type="match status" value="1"/>
</dbReference>
<evidence type="ECO:0000313" key="6">
    <source>
        <dbReference type="Proteomes" id="UP000621210"/>
    </source>
</evidence>
<name>A0A926L385_9ACTN</name>
<dbReference type="Gene3D" id="1.10.10.10">
    <property type="entry name" value="Winged helix-like DNA-binding domain superfamily/Winged helix DNA-binding domain"/>
    <property type="match status" value="1"/>
</dbReference>
<dbReference type="GO" id="GO:0006950">
    <property type="term" value="P:response to stress"/>
    <property type="evidence" value="ECO:0007669"/>
    <property type="project" value="TreeGrafter"/>
</dbReference>
<keyword evidence="2" id="KW-0238">DNA-binding</keyword>
<evidence type="ECO:0000313" key="5">
    <source>
        <dbReference type="EMBL" id="MBD0421648.1"/>
    </source>
</evidence>
<accession>A0A926L385</accession>
<dbReference type="SUPFAM" id="SSF46785">
    <property type="entry name" value="Winged helix' DNA-binding domain"/>
    <property type="match status" value="1"/>
</dbReference>
<dbReference type="PROSITE" id="PS50995">
    <property type="entry name" value="HTH_MARR_2"/>
    <property type="match status" value="1"/>
</dbReference>
<protein>
    <submittedName>
        <fullName evidence="5">MarR family transcriptional regulator</fullName>
    </submittedName>
</protein>
<reference evidence="5" key="1">
    <citation type="submission" date="2020-09" db="EMBL/GenBank/DDBJ databases">
        <title>Streptomyces grisecoloratus sp. nov., isolated from cotton soil.</title>
        <authorList>
            <person name="Xing L."/>
        </authorList>
    </citation>
    <scope>NUCLEOTIDE SEQUENCE</scope>
    <source>
        <strain evidence="5">TRM S81-3</strain>
    </source>
</reference>
<proteinExistence type="predicted"/>
<dbReference type="InterPro" id="IPR036390">
    <property type="entry name" value="WH_DNA-bd_sf"/>
</dbReference>
<evidence type="ECO:0000256" key="1">
    <source>
        <dbReference type="ARBA" id="ARBA00023015"/>
    </source>
</evidence>
<dbReference type="SMART" id="SM00347">
    <property type="entry name" value="HTH_MARR"/>
    <property type="match status" value="1"/>
</dbReference>
<keyword evidence="1" id="KW-0805">Transcription regulation</keyword>
<feature type="domain" description="HTH marR-type" evidence="4">
    <location>
        <begin position="17"/>
        <end position="149"/>
    </location>
</feature>
<evidence type="ECO:0000256" key="3">
    <source>
        <dbReference type="ARBA" id="ARBA00023163"/>
    </source>
</evidence>
<gene>
    <name evidence="5" type="ORF">H0H10_21255</name>
</gene>
<evidence type="ECO:0000259" key="4">
    <source>
        <dbReference type="PROSITE" id="PS50995"/>
    </source>
</evidence>
<keyword evidence="6" id="KW-1185">Reference proteome</keyword>
<keyword evidence="3" id="KW-0804">Transcription</keyword>
<dbReference type="AlphaFoldDB" id="A0A926L385"/>
<dbReference type="InterPro" id="IPR039422">
    <property type="entry name" value="MarR/SlyA-like"/>
</dbReference>
<organism evidence="5 6">
    <name type="scientific">Streptomyces griseicoloratus</name>
    <dbReference type="NCBI Taxonomy" id="2752516"/>
    <lineage>
        <taxon>Bacteria</taxon>
        <taxon>Bacillati</taxon>
        <taxon>Actinomycetota</taxon>
        <taxon>Actinomycetes</taxon>
        <taxon>Kitasatosporales</taxon>
        <taxon>Streptomycetaceae</taxon>
        <taxon>Streptomyces</taxon>
    </lineage>
</organism>
<dbReference type="GO" id="GO:0003677">
    <property type="term" value="F:DNA binding"/>
    <property type="evidence" value="ECO:0007669"/>
    <property type="project" value="UniProtKB-KW"/>
</dbReference>
<dbReference type="PRINTS" id="PR00598">
    <property type="entry name" value="HTHMARR"/>
</dbReference>
<comment type="caution">
    <text evidence="5">The sequence shown here is derived from an EMBL/GenBank/DDBJ whole genome shotgun (WGS) entry which is preliminary data.</text>
</comment>
<sequence>MVTNALTPPEKGAAAPPGDLIRHLAIILRGFQARFESAMDGMPAGVRGYQILSTVVHLDPPNQQAIGTHLAIDRTVLTYLIDTLVDAGLVERVPDPVDRRARKIVATGPGTETLARYEERVAAAETDLLSGLSPREGAALSALAGRLSSQIHRAHPGVDPCEAMDHI</sequence>